<comment type="caution">
    <text evidence="2">The sequence shown here is derived from an EMBL/GenBank/DDBJ whole genome shotgun (WGS) entry which is preliminary data.</text>
</comment>
<reference evidence="2 3" key="1">
    <citation type="journal article" date="2018" name="Sci. Rep.">
        <title>Genome sequence of the cauliflower mushroom Sparassis crispa (Hanabiratake) and its association with beneficial usage.</title>
        <authorList>
            <person name="Kiyama R."/>
            <person name="Furutani Y."/>
            <person name="Kawaguchi K."/>
            <person name="Nakanishi T."/>
        </authorList>
    </citation>
    <scope>NUCLEOTIDE SEQUENCE [LARGE SCALE GENOMIC DNA]</scope>
</reference>
<evidence type="ECO:0000313" key="3">
    <source>
        <dbReference type="Proteomes" id="UP000287166"/>
    </source>
</evidence>
<dbReference type="AlphaFoldDB" id="A0A401GAI4"/>
<dbReference type="Proteomes" id="UP000287166">
    <property type="component" value="Unassembled WGS sequence"/>
</dbReference>
<evidence type="ECO:0000313" key="2">
    <source>
        <dbReference type="EMBL" id="GBE79196.1"/>
    </source>
</evidence>
<name>A0A401GAI4_9APHY</name>
<protein>
    <submittedName>
        <fullName evidence="2">Uncharacterized protein</fullName>
    </submittedName>
</protein>
<keyword evidence="1" id="KW-0472">Membrane</keyword>
<evidence type="ECO:0000256" key="1">
    <source>
        <dbReference type="SAM" id="Phobius"/>
    </source>
</evidence>
<keyword evidence="3" id="KW-1185">Reference proteome</keyword>
<keyword evidence="1" id="KW-1133">Transmembrane helix</keyword>
<accession>A0A401GAI4</accession>
<dbReference type="InParanoid" id="A0A401GAI4"/>
<proteinExistence type="predicted"/>
<keyword evidence="1" id="KW-0812">Transmembrane</keyword>
<dbReference type="RefSeq" id="XP_027610109.1">
    <property type="nucleotide sequence ID" value="XM_027754308.1"/>
</dbReference>
<feature type="transmembrane region" description="Helical" evidence="1">
    <location>
        <begin position="9"/>
        <end position="30"/>
    </location>
</feature>
<gene>
    <name evidence="2" type="ORF">SCP_0203930</name>
</gene>
<dbReference type="EMBL" id="BFAD01000002">
    <property type="protein sequence ID" value="GBE79196.1"/>
    <property type="molecule type" value="Genomic_DNA"/>
</dbReference>
<sequence length="102" mass="11379">MSTTRWTDFVNGATVITLVLSAISFLQVAVTTTNTVSASSSLKAAKEKLDEIDEIIKALNPEDHDKIEKLQPRLLVETRAEVNMLRKKVEKLQADLYSAKFT</sequence>
<organism evidence="2 3">
    <name type="scientific">Sparassis crispa</name>
    <dbReference type="NCBI Taxonomy" id="139825"/>
    <lineage>
        <taxon>Eukaryota</taxon>
        <taxon>Fungi</taxon>
        <taxon>Dikarya</taxon>
        <taxon>Basidiomycota</taxon>
        <taxon>Agaricomycotina</taxon>
        <taxon>Agaricomycetes</taxon>
        <taxon>Polyporales</taxon>
        <taxon>Sparassidaceae</taxon>
        <taxon>Sparassis</taxon>
    </lineage>
</organism>
<dbReference type="GeneID" id="38776113"/>